<evidence type="ECO:0000259" key="5">
    <source>
        <dbReference type="PROSITE" id="PS51462"/>
    </source>
</evidence>
<feature type="domain" description="Nudix hydrolase" evidence="5">
    <location>
        <begin position="1"/>
        <end position="89"/>
    </location>
</feature>
<evidence type="ECO:0000313" key="7">
    <source>
        <dbReference type="Proteomes" id="UP000652013"/>
    </source>
</evidence>
<dbReference type="PRINTS" id="PR00502">
    <property type="entry name" value="NUDIXFAMILY"/>
</dbReference>
<dbReference type="EMBL" id="BOOY01000013">
    <property type="protein sequence ID" value="GIJ02628.1"/>
    <property type="molecule type" value="Genomic_DNA"/>
</dbReference>
<dbReference type="GO" id="GO:0016787">
    <property type="term" value="F:hydrolase activity"/>
    <property type="evidence" value="ECO:0007669"/>
    <property type="project" value="UniProtKB-KW"/>
</dbReference>
<evidence type="ECO:0000256" key="1">
    <source>
        <dbReference type="ARBA" id="ARBA00001946"/>
    </source>
</evidence>
<protein>
    <recommendedName>
        <fullName evidence="5">Nudix hydrolase domain-containing protein</fullName>
    </recommendedName>
</protein>
<dbReference type="Pfam" id="PF00293">
    <property type="entry name" value="NUDIX"/>
    <property type="match status" value="1"/>
</dbReference>
<name>A0A8J3Y6D9_9ACTN</name>
<comment type="cofactor">
    <cofactor evidence="1">
        <name>Mg(2+)</name>
        <dbReference type="ChEBI" id="CHEBI:18420"/>
    </cofactor>
</comment>
<dbReference type="SUPFAM" id="SSF55811">
    <property type="entry name" value="Nudix"/>
    <property type="match status" value="1"/>
</dbReference>
<dbReference type="PROSITE" id="PS00893">
    <property type="entry name" value="NUDIX_BOX"/>
    <property type="match status" value="1"/>
</dbReference>
<dbReference type="InterPro" id="IPR015797">
    <property type="entry name" value="NUDIX_hydrolase-like_dom_sf"/>
</dbReference>
<dbReference type="Gene3D" id="3.90.79.10">
    <property type="entry name" value="Nucleoside Triphosphate Pyrophosphohydrolase"/>
    <property type="match status" value="1"/>
</dbReference>
<dbReference type="Proteomes" id="UP000652013">
    <property type="component" value="Unassembled WGS sequence"/>
</dbReference>
<evidence type="ECO:0000313" key="6">
    <source>
        <dbReference type="EMBL" id="GIJ02628.1"/>
    </source>
</evidence>
<sequence>MIVHDARLLMVHEHDAYESWTLPGGGIEPGESADDAVRREVAEETGLRAVSARFLFEAPYPSGPTAVFEVSVADPAAALAAALDTRCRC</sequence>
<dbReference type="PANTHER" id="PTHR43046">
    <property type="entry name" value="GDP-MANNOSE MANNOSYL HYDROLASE"/>
    <property type="match status" value="1"/>
</dbReference>
<accession>A0A8J3Y6D9</accession>
<organism evidence="6 7">
    <name type="scientific">Spirilliplanes yamanashiensis</name>
    <dbReference type="NCBI Taxonomy" id="42233"/>
    <lineage>
        <taxon>Bacteria</taxon>
        <taxon>Bacillati</taxon>
        <taxon>Actinomycetota</taxon>
        <taxon>Actinomycetes</taxon>
        <taxon>Micromonosporales</taxon>
        <taxon>Micromonosporaceae</taxon>
        <taxon>Spirilliplanes</taxon>
    </lineage>
</organism>
<evidence type="ECO:0000256" key="4">
    <source>
        <dbReference type="RuleBase" id="RU003476"/>
    </source>
</evidence>
<reference evidence="6" key="1">
    <citation type="submission" date="2021-01" db="EMBL/GenBank/DDBJ databases">
        <title>Whole genome shotgun sequence of Spirilliplanes yamanashiensis NBRC 15828.</title>
        <authorList>
            <person name="Komaki H."/>
            <person name="Tamura T."/>
        </authorList>
    </citation>
    <scope>NUCLEOTIDE SEQUENCE</scope>
    <source>
        <strain evidence="6">NBRC 15828</strain>
    </source>
</reference>
<dbReference type="InterPro" id="IPR020084">
    <property type="entry name" value="NUDIX_hydrolase_CS"/>
</dbReference>
<evidence type="ECO:0000256" key="2">
    <source>
        <dbReference type="ARBA" id="ARBA00005582"/>
    </source>
</evidence>
<dbReference type="InterPro" id="IPR020476">
    <property type="entry name" value="Nudix_hydrolase"/>
</dbReference>
<gene>
    <name evidence="6" type="ORF">Sya03_19800</name>
</gene>
<dbReference type="AlphaFoldDB" id="A0A8J3Y6D9"/>
<dbReference type="PANTHER" id="PTHR43046:SF14">
    <property type="entry name" value="MUTT_NUDIX FAMILY PROTEIN"/>
    <property type="match status" value="1"/>
</dbReference>
<dbReference type="PROSITE" id="PS51462">
    <property type="entry name" value="NUDIX"/>
    <property type="match status" value="1"/>
</dbReference>
<keyword evidence="3 4" id="KW-0378">Hydrolase</keyword>
<proteinExistence type="inferred from homology"/>
<comment type="similarity">
    <text evidence="2 4">Belongs to the Nudix hydrolase family.</text>
</comment>
<keyword evidence="7" id="KW-1185">Reference proteome</keyword>
<evidence type="ECO:0000256" key="3">
    <source>
        <dbReference type="ARBA" id="ARBA00022801"/>
    </source>
</evidence>
<comment type="caution">
    <text evidence="6">The sequence shown here is derived from an EMBL/GenBank/DDBJ whole genome shotgun (WGS) entry which is preliminary data.</text>
</comment>
<dbReference type="InterPro" id="IPR000086">
    <property type="entry name" value="NUDIX_hydrolase_dom"/>
</dbReference>